<gene>
    <name evidence="3" type="ORF">SAMN05421666_0592</name>
</gene>
<dbReference type="GO" id="GO:0015074">
    <property type="term" value="P:DNA integration"/>
    <property type="evidence" value="ECO:0007669"/>
    <property type="project" value="InterPro"/>
</dbReference>
<dbReference type="GO" id="GO:0006310">
    <property type="term" value="P:DNA recombination"/>
    <property type="evidence" value="ECO:0007669"/>
    <property type="project" value="UniProtKB-KW"/>
</dbReference>
<feature type="compositionally biased region" description="Basic and acidic residues" evidence="2">
    <location>
        <begin position="246"/>
        <end position="266"/>
    </location>
</feature>
<proteinExistence type="predicted"/>
<sequence length="527" mass="59095">MPLGGSAHISRSLDVAILTLKLGVITTPPGRQSRFATARSWFCHHSNGILKFSTQFFKNETISMTLSDRHPSHADDLIPMNCKGSPSGHEDAPISIQMSIHAFKLASHSNAAFSIEDLIESGTWQKYERRAAALARAHPRGDPFKVFLSRLEVDDWATSNARQADRSALVRLAARDVLELMPIYWRETLNRIESAEEQKECLGSLRPHLFPSVKQQMKDAVRPLSGVERAQLASAVHFLIEVPPDPFHDQARTRKREDKTAPDTRRRRDRSAQSTLSALGHHERRKRDAFPNYDWRSHLWTSSIARDRHLDITRQAILATMMLTGARPAEFSEDYGVDIRLIEVEGADRLIFLIKGAKCMTQLHEALPAKGQSVREIEIACEAPEARWLRETLRDKGNLHLTVSSPGKDANGIPLPASERHRRVSVSLGKLVTRLGKLAFPSLRHNLTPYVFRHAVAADMKNSDRFDSEMIASALGHQTTRTQRSYGLKSSGRNLSLDRIEAITRVSAVSPVRDCGRLEERFGSDAG</sequence>
<reference evidence="3 4" key="1">
    <citation type="submission" date="2017-01" db="EMBL/GenBank/DDBJ databases">
        <authorList>
            <person name="Mah S.A."/>
            <person name="Swanson W.J."/>
            <person name="Moy G.W."/>
            <person name="Vacquier V.D."/>
        </authorList>
    </citation>
    <scope>NUCLEOTIDE SEQUENCE [LARGE SCALE GENOMIC DNA]</scope>
    <source>
        <strain evidence="3 4">DSM 29590</strain>
    </source>
</reference>
<organism evidence="3 4">
    <name type="scientific">Roseovarius nanhaiticus</name>
    <dbReference type="NCBI Taxonomy" id="573024"/>
    <lineage>
        <taxon>Bacteria</taxon>
        <taxon>Pseudomonadati</taxon>
        <taxon>Pseudomonadota</taxon>
        <taxon>Alphaproteobacteria</taxon>
        <taxon>Rhodobacterales</taxon>
        <taxon>Roseobacteraceae</taxon>
        <taxon>Roseovarius</taxon>
    </lineage>
</organism>
<evidence type="ECO:0000313" key="3">
    <source>
        <dbReference type="EMBL" id="SIR92667.1"/>
    </source>
</evidence>
<evidence type="ECO:0000256" key="2">
    <source>
        <dbReference type="SAM" id="MobiDB-lite"/>
    </source>
</evidence>
<keyword evidence="4" id="KW-1185">Reference proteome</keyword>
<evidence type="ECO:0000256" key="1">
    <source>
        <dbReference type="ARBA" id="ARBA00023172"/>
    </source>
</evidence>
<dbReference type="SUPFAM" id="SSF56349">
    <property type="entry name" value="DNA breaking-rejoining enzymes"/>
    <property type="match status" value="1"/>
</dbReference>
<dbReference type="AlphaFoldDB" id="A0A1N7EXA6"/>
<dbReference type="Gene3D" id="1.10.443.10">
    <property type="entry name" value="Intergrase catalytic core"/>
    <property type="match status" value="1"/>
</dbReference>
<dbReference type="Proteomes" id="UP000186019">
    <property type="component" value="Unassembled WGS sequence"/>
</dbReference>
<dbReference type="GO" id="GO:0003677">
    <property type="term" value="F:DNA binding"/>
    <property type="evidence" value="ECO:0007669"/>
    <property type="project" value="InterPro"/>
</dbReference>
<dbReference type="InterPro" id="IPR011010">
    <property type="entry name" value="DNA_brk_join_enz"/>
</dbReference>
<evidence type="ECO:0008006" key="5">
    <source>
        <dbReference type="Google" id="ProtNLM"/>
    </source>
</evidence>
<dbReference type="EMBL" id="FTNV01000001">
    <property type="protein sequence ID" value="SIR92667.1"/>
    <property type="molecule type" value="Genomic_DNA"/>
</dbReference>
<accession>A0A1N7EXA6</accession>
<protein>
    <recommendedName>
        <fullName evidence="5">Phage integrase family protein</fullName>
    </recommendedName>
</protein>
<name>A0A1N7EXA6_9RHOB</name>
<evidence type="ECO:0000313" key="4">
    <source>
        <dbReference type="Proteomes" id="UP000186019"/>
    </source>
</evidence>
<feature type="region of interest" description="Disordered" evidence="2">
    <location>
        <begin position="245"/>
        <end position="283"/>
    </location>
</feature>
<keyword evidence="1" id="KW-0233">DNA recombination</keyword>
<dbReference type="InterPro" id="IPR013762">
    <property type="entry name" value="Integrase-like_cat_sf"/>
</dbReference>